<gene>
    <name evidence="2" type="ORF">B7P33_13720</name>
</gene>
<protein>
    <recommendedName>
        <fullName evidence="1">Probable queuosine precursor transporter</fullName>
        <shortName evidence="1">Q precursor transporter</shortName>
    </recommendedName>
</protein>
<proteinExistence type="inferred from homology"/>
<comment type="caution">
    <text evidence="2">The sequence shown here is derived from an EMBL/GenBank/DDBJ whole genome shotgun (WGS) entry which is preliminary data.</text>
</comment>
<comment type="similarity">
    <text evidence="1">Belongs to the vitamin uptake transporter (VUT/ECF) (TC 2.A.88) family. Q precursor transporter subfamily.</text>
</comment>
<keyword evidence="1" id="KW-0813">Transport</keyword>
<keyword evidence="3" id="KW-1185">Reference proteome</keyword>
<dbReference type="PANTHER" id="PTHR34300:SF2">
    <property type="entry name" value="QUEUOSINE PRECURSOR TRANSPORTER-RELATED"/>
    <property type="match status" value="1"/>
</dbReference>
<sequence>MEKATLSVKDRRLAFNLYLYLGALFITSLVVSNLIFQKFFHWYPFGDITVFGAPLFEISVGILPYPITFLITDLISEIYGKKNANRIVITGIFASFFSLGIIYVANETDATSWSPVKNGMFSDVFGNTKIAVLASMLAYLFAQFIDIQIYHFWKKLTKGRMLWLRNNGSTFASQFIDTFTVVFLLCAFGEIPWERFKGLLISGFLFKIFVAFLDTPLLYFFVYLFRKRFGLQVQEEIPLDN</sequence>
<evidence type="ECO:0000313" key="3">
    <source>
        <dbReference type="Proteomes" id="UP000219559"/>
    </source>
</evidence>
<dbReference type="HAMAP" id="MF_02088">
    <property type="entry name" value="Q_prec_transport"/>
    <property type="match status" value="1"/>
</dbReference>
<dbReference type="OrthoDB" id="9805479at2"/>
<evidence type="ECO:0000313" key="2">
    <source>
        <dbReference type="EMBL" id="PCE63276.1"/>
    </source>
</evidence>
<feature type="transmembrane region" description="Helical" evidence="1">
    <location>
        <begin position="48"/>
        <end position="75"/>
    </location>
</feature>
<keyword evidence="1" id="KW-0812">Transmembrane</keyword>
<dbReference type="GO" id="GO:0022857">
    <property type="term" value="F:transmembrane transporter activity"/>
    <property type="evidence" value="ECO:0007669"/>
    <property type="project" value="UniProtKB-UniRule"/>
</dbReference>
<dbReference type="RefSeq" id="WP_097443231.1">
    <property type="nucleotide sequence ID" value="NZ_NBWU01000005.1"/>
</dbReference>
<feature type="transmembrane region" description="Helical" evidence="1">
    <location>
        <begin position="130"/>
        <end position="153"/>
    </location>
</feature>
<dbReference type="PANTHER" id="PTHR34300">
    <property type="entry name" value="QUEUOSINE PRECURSOR TRANSPORTER-RELATED"/>
    <property type="match status" value="1"/>
</dbReference>
<reference evidence="2 3" key="1">
    <citation type="submission" date="2017-04" db="EMBL/GenBank/DDBJ databases">
        <title>A new member of the family Flavobacteriaceae isolated from ascidians.</title>
        <authorList>
            <person name="Chen L."/>
        </authorList>
    </citation>
    <scope>NUCLEOTIDE SEQUENCE [LARGE SCALE GENOMIC DNA]</scope>
    <source>
        <strain evidence="2 3">HQA918</strain>
    </source>
</reference>
<feature type="transmembrane region" description="Helical" evidence="1">
    <location>
        <begin position="17"/>
        <end position="36"/>
    </location>
</feature>
<comment type="subcellular location">
    <subcellularLocation>
        <location evidence="1">Cell membrane</location>
        <topology evidence="1">Multi-pass membrane protein</topology>
    </subcellularLocation>
</comment>
<feature type="transmembrane region" description="Helical" evidence="1">
    <location>
        <begin position="199"/>
        <end position="225"/>
    </location>
</feature>
<dbReference type="AlphaFoldDB" id="A0A2A4G5L8"/>
<evidence type="ECO:0000256" key="1">
    <source>
        <dbReference type="HAMAP-Rule" id="MF_02088"/>
    </source>
</evidence>
<comment type="function">
    <text evidence="1">Involved in the import of queuosine (Q) precursors, required for Q precursor salvage.</text>
</comment>
<keyword evidence="1" id="KW-0472">Membrane</keyword>
<dbReference type="Pfam" id="PF02592">
    <property type="entry name" value="Vut_1"/>
    <property type="match status" value="1"/>
</dbReference>
<dbReference type="InterPro" id="IPR003744">
    <property type="entry name" value="YhhQ"/>
</dbReference>
<accession>A0A2A4G5L8</accession>
<keyword evidence="1" id="KW-1003">Cell membrane</keyword>
<dbReference type="EMBL" id="NBWU01000005">
    <property type="protein sequence ID" value="PCE63276.1"/>
    <property type="molecule type" value="Genomic_DNA"/>
</dbReference>
<dbReference type="GO" id="GO:0005886">
    <property type="term" value="C:plasma membrane"/>
    <property type="evidence" value="ECO:0007669"/>
    <property type="project" value="UniProtKB-SubCell"/>
</dbReference>
<dbReference type="Proteomes" id="UP000219559">
    <property type="component" value="Unassembled WGS sequence"/>
</dbReference>
<organism evidence="2 3">
    <name type="scientific">Sediminicola luteus</name>
    <dbReference type="NCBI Taxonomy" id="319238"/>
    <lineage>
        <taxon>Bacteria</taxon>
        <taxon>Pseudomonadati</taxon>
        <taxon>Bacteroidota</taxon>
        <taxon>Flavobacteriia</taxon>
        <taxon>Flavobacteriales</taxon>
        <taxon>Flavobacteriaceae</taxon>
        <taxon>Sediminicola</taxon>
    </lineage>
</organism>
<dbReference type="NCBIfam" id="TIGR00697">
    <property type="entry name" value="queuosine precursor transporter"/>
    <property type="match status" value="1"/>
</dbReference>
<name>A0A2A4G5L8_9FLAO</name>
<feature type="transmembrane region" description="Helical" evidence="1">
    <location>
        <begin position="87"/>
        <end position="105"/>
    </location>
</feature>
<feature type="transmembrane region" description="Helical" evidence="1">
    <location>
        <begin position="174"/>
        <end position="193"/>
    </location>
</feature>
<keyword evidence="1" id="KW-1133">Transmembrane helix</keyword>